<dbReference type="InterPro" id="IPR005801">
    <property type="entry name" value="ADC_synthase"/>
</dbReference>
<dbReference type="GO" id="GO:0009396">
    <property type="term" value="P:folic acid-containing compound biosynthetic process"/>
    <property type="evidence" value="ECO:0007669"/>
    <property type="project" value="InterPro"/>
</dbReference>
<dbReference type="InterPro" id="IPR005802">
    <property type="entry name" value="ADC_synth_comp_1"/>
</dbReference>
<reference evidence="5" key="1">
    <citation type="journal article" date="2014" name="Int. J. Syst. Evol. Microbiol.">
        <title>Complete genome sequence of Corynebacterium casei LMG S-19264T (=DSM 44701T), isolated from a smear-ripened cheese.</title>
        <authorList>
            <consortium name="US DOE Joint Genome Institute (JGI-PGF)"/>
            <person name="Walter F."/>
            <person name="Albersmeier A."/>
            <person name="Kalinowski J."/>
            <person name="Ruckert C."/>
        </authorList>
    </citation>
    <scope>NUCLEOTIDE SEQUENCE</scope>
    <source>
        <strain evidence="5">KCTC 42731</strain>
    </source>
</reference>
<name>A0A919BMW4_9GAMM</name>
<dbReference type="InterPro" id="IPR019999">
    <property type="entry name" value="Anth_synth_I-like"/>
</dbReference>
<evidence type="ECO:0000313" key="5">
    <source>
        <dbReference type="EMBL" id="GHF98182.1"/>
    </source>
</evidence>
<evidence type="ECO:0000256" key="1">
    <source>
        <dbReference type="ARBA" id="ARBA00013139"/>
    </source>
</evidence>
<sequence>MQVVTLSDHCRTLISAKPLHFSQTLAPETVFSSFANESWAIWLDSGNSDHIDSRYDIMVWQPEITLVTDEQATCISYIAKQTKETSFEDPIKLLQVACDELFSKFKFEPSVLPFIGGAVGYYAYDLGRRFEVIPTIASKDIEIPEMAQGLYTRALVFDKTTSTYYLICPELERCTIEQALYAKVAANHVKETFSLTTNWQANISKAQYGEKFDSVQRYLKEGDCYQINLTQRFSAKYTGNEFSAYLTLRHANKAPFSAFMRFDDFAVLSVSPERFLQVKNSQVETKPIKGTLPRSADQKTDKELALQLQQSEKDRAENLMIVDLLRNDISKACIPGSVKVPKLFDIESFPAVHHLVSTVVGQLAEDKNALDLLRGAFPGGSITGAPKIRAMEIIDELEPQRRSLYCGSIGYISACGNMDTSITIRTLVCEQQNIHCWAGGGVVADSNVDAEYQETLDKVNKILPILTNKA</sequence>
<keyword evidence="6" id="KW-1185">Reference proteome</keyword>
<dbReference type="AlphaFoldDB" id="A0A919BMW4"/>
<accession>A0A919BMW4</accession>
<gene>
    <name evidence="5" type="primary">pabB</name>
    <name evidence="5" type="ORF">GCM10017161_28260</name>
</gene>
<proteinExistence type="predicted"/>
<organism evidence="5 6">
    <name type="scientific">Thalassotalea marina</name>
    <dbReference type="NCBI Taxonomy" id="1673741"/>
    <lineage>
        <taxon>Bacteria</taxon>
        <taxon>Pseudomonadati</taxon>
        <taxon>Pseudomonadota</taxon>
        <taxon>Gammaproteobacteria</taxon>
        <taxon>Alteromonadales</taxon>
        <taxon>Colwelliaceae</taxon>
        <taxon>Thalassotalea</taxon>
    </lineage>
</organism>
<evidence type="ECO:0000259" key="4">
    <source>
        <dbReference type="Pfam" id="PF04715"/>
    </source>
</evidence>
<feature type="domain" description="Chorismate-utilising enzyme C-terminal" evidence="3">
    <location>
        <begin position="205"/>
        <end position="458"/>
    </location>
</feature>
<dbReference type="PANTHER" id="PTHR11236:SF50">
    <property type="entry name" value="AMINODEOXYCHORISMATE SYNTHASE COMPONENT 1"/>
    <property type="match status" value="1"/>
</dbReference>
<dbReference type="PRINTS" id="PR00095">
    <property type="entry name" value="ANTSNTHASEI"/>
</dbReference>
<dbReference type="InterPro" id="IPR015890">
    <property type="entry name" value="Chorismate_C"/>
</dbReference>
<feature type="domain" description="Anthranilate synthase component I N-terminal" evidence="4">
    <location>
        <begin position="24"/>
        <end position="166"/>
    </location>
</feature>
<evidence type="ECO:0000313" key="6">
    <source>
        <dbReference type="Proteomes" id="UP000623842"/>
    </source>
</evidence>
<dbReference type="Proteomes" id="UP000623842">
    <property type="component" value="Unassembled WGS sequence"/>
</dbReference>
<evidence type="ECO:0000256" key="2">
    <source>
        <dbReference type="ARBA" id="ARBA00022679"/>
    </source>
</evidence>
<reference evidence="5" key="2">
    <citation type="submission" date="2020-09" db="EMBL/GenBank/DDBJ databases">
        <authorList>
            <person name="Sun Q."/>
            <person name="Kim S."/>
        </authorList>
    </citation>
    <scope>NUCLEOTIDE SEQUENCE</scope>
    <source>
        <strain evidence="5">KCTC 42731</strain>
    </source>
</reference>
<comment type="caution">
    <text evidence="5">The sequence shown here is derived from an EMBL/GenBank/DDBJ whole genome shotgun (WGS) entry which is preliminary data.</text>
</comment>
<dbReference type="EMBL" id="BNCK01000006">
    <property type="protein sequence ID" value="GHF98182.1"/>
    <property type="molecule type" value="Genomic_DNA"/>
</dbReference>
<dbReference type="EC" id="2.6.1.85" evidence="1"/>
<dbReference type="SUPFAM" id="SSF56322">
    <property type="entry name" value="ADC synthase"/>
    <property type="match status" value="1"/>
</dbReference>
<dbReference type="Pfam" id="PF04715">
    <property type="entry name" value="Anth_synt_I_N"/>
    <property type="match status" value="1"/>
</dbReference>
<dbReference type="PANTHER" id="PTHR11236">
    <property type="entry name" value="AMINOBENZOATE/ANTHRANILATE SYNTHASE"/>
    <property type="match status" value="1"/>
</dbReference>
<dbReference type="GO" id="GO:0000162">
    <property type="term" value="P:L-tryptophan biosynthetic process"/>
    <property type="evidence" value="ECO:0007669"/>
    <property type="project" value="TreeGrafter"/>
</dbReference>
<dbReference type="Pfam" id="PF00425">
    <property type="entry name" value="Chorismate_bind"/>
    <property type="match status" value="1"/>
</dbReference>
<dbReference type="NCBIfam" id="TIGR00553">
    <property type="entry name" value="pabB"/>
    <property type="match status" value="1"/>
</dbReference>
<protein>
    <recommendedName>
        <fullName evidence="1">aminodeoxychorismate synthase</fullName>
        <ecNumber evidence="1">2.6.1.85</ecNumber>
    </recommendedName>
</protein>
<dbReference type="InterPro" id="IPR006805">
    <property type="entry name" value="Anth_synth_I_N"/>
</dbReference>
<evidence type="ECO:0000259" key="3">
    <source>
        <dbReference type="Pfam" id="PF00425"/>
    </source>
</evidence>
<dbReference type="Gene3D" id="3.60.120.10">
    <property type="entry name" value="Anthranilate synthase"/>
    <property type="match status" value="1"/>
</dbReference>
<keyword evidence="2" id="KW-0808">Transferase</keyword>
<dbReference type="GO" id="GO:0046820">
    <property type="term" value="F:4-amino-4-deoxychorismate synthase activity"/>
    <property type="evidence" value="ECO:0007669"/>
    <property type="project" value="UniProtKB-EC"/>
</dbReference>